<proteinExistence type="predicted"/>
<reference evidence="2" key="1">
    <citation type="journal article" date="2025" name="Aquaculture">
        <title>Assessment of the bioflocculant production and safety properties of Metabacillus hrfriensis sp. nov. based on phenotypic and whole-genome sequencing analysis.</title>
        <authorList>
            <person name="Zhang R."/>
            <person name="Zhao Z."/>
            <person name="Luo L."/>
            <person name="Wang S."/>
            <person name="Guo K."/>
            <person name="Xu W."/>
        </authorList>
    </citation>
    <scope>NUCLEOTIDE SEQUENCE [LARGE SCALE GENOMIC DNA]</scope>
    <source>
        <strain evidence="2">CT-WN-B3</strain>
    </source>
</reference>
<organism evidence="1 2">
    <name type="scientific">Metabacillus hrfriensis</name>
    <dbReference type="NCBI Taxonomy" id="3048891"/>
    <lineage>
        <taxon>Bacteria</taxon>
        <taxon>Bacillati</taxon>
        <taxon>Bacillota</taxon>
        <taxon>Bacilli</taxon>
        <taxon>Bacillales</taxon>
        <taxon>Bacillaceae</taxon>
        <taxon>Metabacillus</taxon>
    </lineage>
</organism>
<accession>A0ACD4RCU5</accession>
<gene>
    <name evidence="1" type="ORF">QLQ22_02310</name>
</gene>
<dbReference type="Proteomes" id="UP001226091">
    <property type="component" value="Chromosome"/>
</dbReference>
<keyword evidence="2" id="KW-1185">Reference proteome</keyword>
<evidence type="ECO:0000313" key="2">
    <source>
        <dbReference type="Proteomes" id="UP001226091"/>
    </source>
</evidence>
<dbReference type="EMBL" id="CP126116">
    <property type="protein sequence ID" value="WHZ58227.1"/>
    <property type="molecule type" value="Genomic_DNA"/>
</dbReference>
<keyword evidence="1" id="KW-0808">Transferase</keyword>
<evidence type="ECO:0000313" key="1">
    <source>
        <dbReference type="EMBL" id="WHZ58227.1"/>
    </source>
</evidence>
<dbReference type="EC" id="2.1.1.-" evidence="1"/>
<protein>
    <submittedName>
        <fullName evidence="1">O-methyltransferase</fullName>
        <ecNumber evidence="1">2.1.1.-</ecNumber>
    </submittedName>
</protein>
<name>A0ACD4RCU5_9BACI</name>
<keyword evidence="1" id="KW-0489">Methyltransferase</keyword>
<sequence>MTTPATWKKADDYFISKLHSADPDMSYILKANEEAGLPEIDVAPNQGKQLYLLAKLKGAKKILEIGTLGGYSSIWLARALPEDGKLVTLEYEEKHARIAKENMKKAGLDDKIEIIVGAALDTLDTLQDRAPFDFIFIDADKVNYPGYFEWAVKLSKPGTVIFGDNVVRGGKVIDENSGDENVSGVRTLMDFLSEEPRIEATVIQTVGSKGYDGFILGIVK</sequence>